<name>A0A251TH73_HELAN</name>
<dbReference type="SUPFAM" id="SSF50630">
    <property type="entry name" value="Acid proteases"/>
    <property type="match status" value="1"/>
</dbReference>
<reference evidence="10" key="2">
    <citation type="submission" date="2017-02" db="EMBL/GenBank/DDBJ databases">
        <title>Sunflower complete genome.</title>
        <authorList>
            <person name="Langlade N."/>
            <person name="Munos S."/>
        </authorList>
    </citation>
    <scope>NUCLEOTIDE SEQUENCE [LARGE SCALE GENOMIC DNA]</scope>
    <source>
        <tissue evidence="10">Leaves</tissue>
    </source>
</reference>
<dbReference type="AlphaFoldDB" id="A0A251TH73"/>
<feature type="active site" evidence="6">
    <location>
        <position position="313"/>
    </location>
</feature>
<feature type="domain" description="Peptidase A1" evidence="8">
    <location>
        <begin position="79"/>
        <end position="433"/>
    </location>
</feature>
<feature type="signal peptide" evidence="7">
    <location>
        <begin position="1"/>
        <end position="25"/>
    </location>
</feature>
<dbReference type="PROSITE" id="PS51767">
    <property type="entry name" value="PEPTIDASE_A1"/>
    <property type="match status" value="1"/>
</dbReference>
<proteinExistence type="inferred from homology"/>
<dbReference type="Pfam" id="PF14543">
    <property type="entry name" value="TAXi_N"/>
    <property type="match status" value="1"/>
</dbReference>
<dbReference type="Proteomes" id="UP000215914">
    <property type="component" value="Chromosome 10"/>
</dbReference>
<dbReference type="PANTHER" id="PTHR13683:SF822">
    <property type="entry name" value="ASPARTIC PEPTIDASE A1 FAMILY, ASPARTIC PEPTIDASE DOMAIN, XYLANASE INHIBITOR-RELATED"/>
    <property type="match status" value="1"/>
</dbReference>
<gene>
    <name evidence="10" type="ORF">HannXRQ_Chr10g0285361</name>
    <name evidence="9" type="ORF">HanXRQr2_Chr10g0426651</name>
</gene>
<dbReference type="InterPro" id="IPR033121">
    <property type="entry name" value="PEPTIDASE_A1"/>
</dbReference>
<dbReference type="OrthoDB" id="2747330at2759"/>
<dbReference type="Gene3D" id="2.40.70.10">
    <property type="entry name" value="Acid Proteases"/>
    <property type="match status" value="2"/>
</dbReference>
<evidence type="ECO:0000256" key="1">
    <source>
        <dbReference type="ARBA" id="ARBA00007447"/>
    </source>
</evidence>
<dbReference type="InterPro" id="IPR001461">
    <property type="entry name" value="Aspartic_peptidase_A1"/>
</dbReference>
<dbReference type="Gramene" id="mRNA:HanXRQr2_Chr10g0426651">
    <property type="protein sequence ID" value="mRNA:HanXRQr2_Chr10g0426651"/>
    <property type="gene ID" value="HanXRQr2_Chr10g0426651"/>
</dbReference>
<evidence type="ECO:0000313" key="9">
    <source>
        <dbReference type="EMBL" id="KAF5785271.1"/>
    </source>
</evidence>
<dbReference type="InterPro" id="IPR032861">
    <property type="entry name" value="TAXi_N"/>
</dbReference>
<evidence type="ECO:0000256" key="4">
    <source>
        <dbReference type="ARBA" id="ARBA00022801"/>
    </source>
</evidence>
<evidence type="ECO:0000256" key="5">
    <source>
        <dbReference type="ARBA" id="ARBA00023180"/>
    </source>
</evidence>
<evidence type="ECO:0000256" key="3">
    <source>
        <dbReference type="ARBA" id="ARBA00022750"/>
    </source>
</evidence>
<keyword evidence="2" id="KW-0645">Protease</keyword>
<evidence type="ECO:0000256" key="2">
    <source>
        <dbReference type="ARBA" id="ARBA00022670"/>
    </source>
</evidence>
<evidence type="ECO:0000313" key="10">
    <source>
        <dbReference type="EMBL" id="OTG10234.1"/>
    </source>
</evidence>
<dbReference type="EMBL" id="MNCJ02000325">
    <property type="protein sequence ID" value="KAF5785271.1"/>
    <property type="molecule type" value="Genomic_DNA"/>
</dbReference>
<dbReference type="GO" id="GO:0006508">
    <property type="term" value="P:proteolysis"/>
    <property type="evidence" value="ECO:0007669"/>
    <property type="project" value="UniProtKB-KW"/>
</dbReference>
<dbReference type="PANTHER" id="PTHR13683">
    <property type="entry name" value="ASPARTYL PROTEASES"/>
    <property type="match status" value="1"/>
</dbReference>
<dbReference type="CDD" id="cd05476">
    <property type="entry name" value="pepsin_A_like_plant"/>
    <property type="match status" value="1"/>
</dbReference>
<keyword evidence="4 9" id="KW-0378">Hydrolase</keyword>
<protein>
    <submittedName>
        <fullName evidence="9">Nepenthesin</fullName>
        <ecNumber evidence="9">3.4.23.12</ecNumber>
    </submittedName>
    <submittedName>
        <fullName evidence="10">Putative aspartic peptidase A1 family, Aspartic peptidase domain protein</fullName>
    </submittedName>
</protein>
<dbReference type="EMBL" id="CM007899">
    <property type="protein sequence ID" value="OTG10234.1"/>
    <property type="molecule type" value="Genomic_DNA"/>
</dbReference>
<evidence type="ECO:0000259" key="8">
    <source>
        <dbReference type="PROSITE" id="PS51767"/>
    </source>
</evidence>
<dbReference type="GO" id="GO:0004190">
    <property type="term" value="F:aspartic-type endopeptidase activity"/>
    <property type="evidence" value="ECO:0007669"/>
    <property type="project" value="UniProtKB-KW"/>
</dbReference>
<keyword evidence="5" id="KW-0325">Glycoprotein</keyword>
<feature type="chain" id="PRO_5012060925" evidence="7">
    <location>
        <begin position="26"/>
        <end position="485"/>
    </location>
</feature>
<accession>A0A251TH73</accession>
<dbReference type="Pfam" id="PF14541">
    <property type="entry name" value="TAXi_C"/>
    <property type="match status" value="1"/>
</dbReference>
<dbReference type="InParanoid" id="A0A251TH73"/>
<reference evidence="9" key="3">
    <citation type="submission" date="2020-06" db="EMBL/GenBank/DDBJ databases">
        <title>Helianthus annuus Genome sequencing and assembly Release 2.</title>
        <authorList>
            <person name="Gouzy J."/>
            <person name="Langlade N."/>
            <person name="Munos S."/>
        </authorList>
    </citation>
    <scope>NUCLEOTIDE SEQUENCE</scope>
    <source>
        <tissue evidence="9">Leaves</tissue>
    </source>
</reference>
<dbReference type="OMA" id="KKPCSYH"/>
<dbReference type="FunFam" id="2.40.70.10:FF:000028">
    <property type="entry name" value="Eukaryotic aspartyl protease family protein"/>
    <property type="match status" value="1"/>
</dbReference>
<evidence type="ECO:0000256" key="7">
    <source>
        <dbReference type="SAM" id="SignalP"/>
    </source>
</evidence>
<sequence>MGVNNGRGVVLVIIGFVVFASSSSSSSGNVVLEVHHKFAGRETTLKEVISHDANRHRRILSAADLPLGGDSRPTAAALYFTRLQIGSPPKDYHVQVDTGSDLLWVNCIECENCPKESDLGIPLRLYDPKDSSTAKKVGCDDDFCKSTFTGPSDECKAGMLCAYGVKYGDGSSTTGYFVNDNVQIAQVSGNRQTTPMSGNVILGCGAKQSGQLGSSDQALDGILGFGQSNTSMISQLSSAKKVRKMFSHCLDGRGGGGIFAIGEVVQPKIKTTPLIDDQTHYNIELKSIDVNGEDIKLPTSILDFIKKQAVVVDSGTTLAYFPDEVYNQLMEKIMAAQPGKKPHVVEKMFKCYQYSGNIDDGFPVVNLHFANSLSLKVLPHQYFFQVEDDEWCIGFQNSNLKEKTGKELTLLGDIILSDKLVTYDMEKKVIGWTDYDCSSSIKVKDEESGNVYEVGAQDISSSHYRCNSRMVLWLLFFLVAACLIN</sequence>
<organism evidence="10 11">
    <name type="scientific">Helianthus annuus</name>
    <name type="common">Common sunflower</name>
    <dbReference type="NCBI Taxonomy" id="4232"/>
    <lineage>
        <taxon>Eukaryota</taxon>
        <taxon>Viridiplantae</taxon>
        <taxon>Streptophyta</taxon>
        <taxon>Embryophyta</taxon>
        <taxon>Tracheophyta</taxon>
        <taxon>Spermatophyta</taxon>
        <taxon>Magnoliopsida</taxon>
        <taxon>eudicotyledons</taxon>
        <taxon>Gunneridae</taxon>
        <taxon>Pentapetalae</taxon>
        <taxon>asterids</taxon>
        <taxon>campanulids</taxon>
        <taxon>Asterales</taxon>
        <taxon>Asteraceae</taxon>
        <taxon>Asteroideae</taxon>
        <taxon>Heliantheae alliance</taxon>
        <taxon>Heliantheae</taxon>
        <taxon>Helianthus</taxon>
    </lineage>
</organism>
<keyword evidence="7" id="KW-0732">Signal</keyword>
<feature type="active site" evidence="6">
    <location>
        <position position="97"/>
    </location>
</feature>
<dbReference type="InterPro" id="IPR034161">
    <property type="entry name" value="Pepsin-like_plant"/>
</dbReference>
<evidence type="ECO:0000256" key="6">
    <source>
        <dbReference type="PIRSR" id="PIRSR601461-1"/>
    </source>
</evidence>
<comment type="similarity">
    <text evidence="1">Belongs to the peptidase A1 family.</text>
</comment>
<dbReference type="FunCoup" id="A0A251TH73">
    <property type="interactions" value="156"/>
</dbReference>
<dbReference type="InterPro" id="IPR021109">
    <property type="entry name" value="Peptidase_aspartic_dom_sf"/>
</dbReference>
<keyword evidence="3" id="KW-0064">Aspartyl protease</keyword>
<evidence type="ECO:0000313" key="11">
    <source>
        <dbReference type="Proteomes" id="UP000215914"/>
    </source>
</evidence>
<keyword evidence="11" id="KW-1185">Reference proteome</keyword>
<dbReference type="InterPro" id="IPR032799">
    <property type="entry name" value="TAXi_C"/>
</dbReference>
<dbReference type="PRINTS" id="PR00792">
    <property type="entry name" value="PEPSIN"/>
</dbReference>
<reference evidence="9 11" key="1">
    <citation type="journal article" date="2017" name="Nature">
        <title>The sunflower genome provides insights into oil metabolism, flowering and Asterid evolution.</title>
        <authorList>
            <person name="Badouin H."/>
            <person name="Gouzy J."/>
            <person name="Grassa C.J."/>
            <person name="Murat F."/>
            <person name="Staton S.E."/>
            <person name="Cottret L."/>
            <person name="Lelandais-Briere C."/>
            <person name="Owens G.L."/>
            <person name="Carrere S."/>
            <person name="Mayjonade B."/>
            <person name="Legrand L."/>
            <person name="Gill N."/>
            <person name="Kane N.C."/>
            <person name="Bowers J.E."/>
            <person name="Hubner S."/>
            <person name="Bellec A."/>
            <person name="Berard A."/>
            <person name="Berges H."/>
            <person name="Blanchet N."/>
            <person name="Boniface M.C."/>
            <person name="Brunel D."/>
            <person name="Catrice O."/>
            <person name="Chaidir N."/>
            <person name="Claudel C."/>
            <person name="Donnadieu C."/>
            <person name="Faraut T."/>
            <person name="Fievet G."/>
            <person name="Helmstetter N."/>
            <person name="King M."/>
            <person name="Knapp S.J."/>
            <person name="Lai Z."/>
            <person name="Le Paslier M.C."/>
            <person name="Lippi Y."/>
            <person name="Lorenzon L."/>
            <person name="Mandel J.R."/>
            <person name="Marage G."/>
            <person name="Marchand G."/>
            <person name="Marquand E."/>
            <person name="Bret-Mestries E."/>
            <person name="Morien E."/>
            <person name="Nambeesan S."/>
            <person name="Nguyen T."/>
            <person name="Pegot-Espagnet P."/>
            <person name="Pouilly N."/>
            <person name="Raftis F."/>
            <person name="Sallet E."/>
            <person name="Schiex T."/>
            <person name="Thomas J."/>
            <person name="Vandecasteele C."/>
            <person name="Vares D."/>
            <person name="Vear F."/>
            <person name="Vautrin S."/>
            <person name="Crespi M."/>
            <person name="Mangin B."/>
            <person name="Burke J.M."/>
            <person name="Salse J."/>
            <person name="Munos S."/>
            <person name="Vincourt P."/>
            <person name="Rieseberg L.H."/>
            <person name="Langlade N.B."/>
        </authorList>
    </citation>
    <scope>NUCLEOTIDE SEQUENCE [LARGE SCALE GENOMIC DNA]</scope>
    <source>
        <strain evidence="11">cv. SF193</strain>
        <tissue evidence="9">Leaves</tissue>
    </source>
</reference>
<dbReference type="EC" id="3.4.23.12" evidence="9"/>